<keyword evidence="14" id="KW-0378">Hydrolase</keyword>
<evidence type="ECO:0000256" key="2">
    <source>
        <dbReference type="ARBA" id="ARBA00001946"/>
    </source>
</evidence>
<evidence type="ECO:0000256" key="19">
    <source>
        <dbReference type="ARBA" id="ARBA00023268"/>
    </source>
</evidence>
<dbReference type="InterPro" id="IPR000605">
    <property type="entry name" value="Helicase_SF3_ssDNA/RNA_vir"/>
</dbReference>
<dbReference type="InterPro" id="IPR027417">
    <property type="entry name" value="P-loop_NTPase"/>
</dbReference>
<evidence type="ECO:0000256" key="10">
    <source>
        <dbReference type="ARBA" id="ARBA00022722"/>
    </source>
</evidence>
<keyword evidence="13" id="KW-0255">Endonuclease</keyword>
<dbReference type="Pfam" id="PF00910">
    <property type="entry name" value="RNA_helicase"/>
    <property type="match status" value="1"/>
</dbReference>
<dbReference type="PROSITE" id="PS52020">
    <property type="entry name" value="CRESS_DNA_REP"/>
    <property type="match status" value="1"/>
</dbReference>
<keyword evidence="11" id="KW-0479">Metal-binding</keyword>
<keyword evidence="10" id="KW-0540">Nuclease</keyword>
<evidence type="ECO:0000256" key="11">
    <source>
        <dbReference type="ARBA" id="ARBA00022723"/>
    </source>
</evidence>
<dbReference type="GO" id="GO:0016779">
    <property type="term" value="F:nucleotidyltransferase activity"/>
    <property type="evidence" value="ECO:0007669"/>
    <property type="project" value="UniProtKB-KW"/>
</dbReference>
<keyword evidence="16" id="KW-0067">ATP-binding</keyword>
<comment type="catalytic activity">
    <reaction evidence="22">
        <text>ATP + H2O = ADP + phosphate + H(+)</text>
        <dbReference type="Rhea" id="RHEA:13065"/>
        <dbReference type="ChEBI" id="CHEBI:15377"/>
        <dbReference type="ChEBI" id="CHEBI:15378"/>
        <dbReference type="ChEBI" id="CHEBI:30616"/>
        <dbReference type="ChEBI" id="CHEBI:43474"/>
        <dbReference type="ChEBI" id="CHEBI:456216"/>
    </reaction>
</comment>
<evidence type="ECO:0000256" key="6">
    <source>
        <dbReference type="ARBA" id="ARBA00022562"/>
    </source>
</evidence>
<dbReference type="EMBL" id="MT138048">
    <property type="protein sequence ID" value="QJI53605.1"/>
    <property type="molecule type" value="Genomic_DNA"/>
</dbReference>
<dbReference type="Pfam" id="PF02407">
    <property type="entry name" value="Viral_Rep"/>
    <property type="match status" value="1"/>
</dbReference>
<comment type="cofactor">
    <cofactor evidence="1">
        <name>Mn(2+)</name>
        <dbReference type="ChEBI" id="CHEBI:29035"/>
    </cofactor>
</comment>
<evidence type="ECO:0000256" key="3">
    <source>
        <dbReference type="ARBA" id="ARBA00004147"/>
    </source>
</evidence>
<evidence type="ECO:0000313" key="24">
    <source>
        <dbReference type="EMBL" id="QJI53605.1"/>
    </source>
</evidence>
<feature type="domain" description="CRESS-DNA virus Rep endonuclease" evidence="23">
    <location>
        <begin position="11"/>
        <end position="110"/>
    </location>
</feature>
<dbReference type="GO" id="GO:0016787">
    <property type="term" value="F:hydrolase activity"/>
    <property type="evidence" value="ECO:0007669"/>
    <property type="project" value="UniProtKB-KW"/>
</dbReference>
<dbReference type="GO" id="GO:0006260">
    <property type="term" value="P:DNA replication"/>
    <property type="evidence" value="ECO:0007669"/>
    <property type="project" value="UniProtKB-KW"/>
</dbReference>
<evidence type="ECO:0000256" key="1">
    <source>
        <dbReference type="ARBA" id="ARBA00001936"/>
    </source>
</evidence>
<evidence type="ECO:0000256" key="21">
    <source>
        <dbReference type="ARBA" id="ARBA00032243"/>
    </source>
</evidence>
<dbReference type="GO" id="GO:0003677">
    <property type="term" value="F:DNA binding"/>
    <property type="evidence" value="ECO:0007669"/>
    <property type="project" value="UniProtKB-KW"/>
</dbReference>
<dbReference type="GO" id="GO:0003723">
    <property type="term" value="F:RNA binding"/>
    <property type="evidence" value="ECO:0007669"/>
    <property type="project" value="InterPro"/>
</dbReference>
<evidence type="ECO:0000256" key="13">
    <source>
        <dbReference type="ARBA" id="ARBA00022759"/>
    </source>
</evidence>
<dbReference type="GO" id="GO:0046872">
    <property type="term" value="F:metal ion binding"/>
    <property type="evidence" value="ECO:0007669"/>
    <property type="project" value="UniProtKB-KW"/>
</dbReference>
<dbReference type="InterPro" id="IPR049912">
    <property type="entry name" value="CRESS_DNA_REP"/>
</dbReference>
<keyword evidence="7" id="KW-0808">Transferase</keyword>
<evidence type="ECO:0000256" key="16">
    <source>
        <dbReference type="ARBA" id="ARBA00022840"/>
    </source>
</evidence>
<reference evidence="24" key="1">
    <citation type="submission" date="2020-01" db="EMBL/GenBank/DDBJ databases">
        <title>Viral genomes from wild and zoo birds in China.</title>
        <authorList>
            <person name="Yao Y."/>
            <person name="Shan T."/>
            <person name="Yang S."/>
            <person name="Zhang W."/>
        </authorList>
    </citation>
    <scope>NUCLEOTIDE SEQUENCE</scope>
    <source>
        <strain evidence="24">Zftegr04cir1</strain>
    </source>
</reference>
<dbReference type="GO" id="GO:0004519">
    <property type="term" value="F:endonuclease activity"/>
    <property type="evidence" value="ECO:0007669"/>
    <property type="project" value="UniProtKB-KW"/>
</dbReference>
<comment type="similarity">
    <text evidence="4">Belongs to the nanoviruses/circoviruses replication-associated protein family.</text>
</comment>
<evidence type="ECO:0000256" key="18">
    <source>
        <dbReference type="ARBA" id="ARBA00023125"/>
    </source>
</evidence>
<evidence type="ECO:0000256" key="8">
    <source>
        <dbReference type="ARBA" id="ARBA00022695"/>
    </source>
</evidence>
<dbReference type="GO" id="GO:0042025">
    <property type="term" value="C:host cell nucleus"/>
    <property type="evidence" value="ECO:0007669"/>
    <property type="project" value="UniProtKB-SubCell"/>
</dbReference>
<keyword evidence="19" id="KW-0511">Multifunctional enzyme</keyword>
<evidence type="ECO:0000256" key="17">
    <source>
        <dbReference type="ARBA" id="ARBA00023124"/>
    </source>
</evidence>
<evidence type="ECO:0000259" key="23">
    <source>
        <dbReference type="PROSITE" id="PS52020"/>
    </source>
</evidence>
<keyword evidence="8" id="KW-0548">Nucleotidyltransferase</keyword>
<dbReference type="GO" id="GO:0003724">
    <property type="term" value="F:RNA helicase activity"/>
    <property type="evidence" value="ECO:0007669"/>
    <property type="project" value="InterPro"/>
</dbReference>
<evidence type="ECO:0000256" key="14">
    <source>
        <dbReference type="ARBA" id="ARBA00022801"/>
    </source>
</evidence>
<dbReference type="Gene3D" id="3.40.1310.20">
    <property type="match status" value="1"/>
</dbReference>
<evidence type="ECO:0000256" key="5">
    <source>
        <dbReference type="ARBA" id="ARBA00014531"/>
    </source>
</evidence>
<keyword evidence="15" id="KW-0347">Helicase</keyword>
<protein>
    <recommendedName>
        <fullName evidence="5">Replication-associated protein</fullName>
    </recommendedName>
    <alternativeName>
        <fullName evidence="20">ATP-dependent helicase Rep</fullName>
    </alternativeName>
    <alternativeName>
        <fullName evidence="21">RepP</fullName>
    </alternativeName>
</protein>
<dbReference type="GO" id="GO:0005524">
    <property type="term" value="F:ATP binding"/>
    <property type="evidence" value="ECO:0007669"/>
    <property type="project" value="UniProtKB-KW"/>
</dbReference>
<evidence type="ECO:0000256" key="20">
    <source>
        <dbReference type="ARBA" id="ARBA00030754"/>
    </source>
</evidence>
<evidence type="ECO:0000256" key="4">
    <source>
        <dbReference type="ARBA" id="ARBA00008545"/>
    </source>
</evidence>
<evidence type="ECO:0000256" key="7">
    <source>
        <dbReference type="ARBA" id="ARBA00022679"/>
    </source>
</evidence>
<evidence type="ECO:0000256" key="22">
    <source>
        <dbReference type="ARBA" id="ARBA00049360"/>
    </source>
</evidence>
<keyword evidence="18" id="KW-0238">DNA-binding</keyword>
<evidence type="ECO:0000256" key="9">
    <source>
        <dbReference type="ARBA" id="ARBA00022705"/>
    </source>
</evidence>
<proteinExistence type="inferred from homology"/>
<comment type="subcellular location">
    <subcellularLocation>
        <location evidence="3">Host nucleus</location>
    </subcellularLocation>
</comment>
<dbReference type="SUPFAM" id="SSF52540">
    <property type="entry name" value="P-loop containing nucleoside triphosphate hydrolases"/>
    <property type="match status" value="1"/>
</dbReference>
<evidence type="ECO:0000256" key="15">
    <source>
        <dbReference type="ARBA" id="ARBA00022806"/>
    </source>
</evidence>
<keyword evidence="12" id="KW-0547">Nucleotide-binding</keyword>
<evidence type="ECO:0000256" key="12">
    <source>
        <dbReference type="ARBA" id="ARBA00022741"/>
    </source>
</evidence>
<comment type="cofactor">
    <cofactor evidence="2">
        <name>Mg(2+)</name>
        <dbReference type="ChEBI" id="CHEBI:18420"/>
    </cofactor>
</comment>
<accession>A0A6M3YP22</accession>
<sequence length="305" mass="34821">MATPAKKTKRDNPVKRWCLTLNNPTPEEKENLKEKLTAANCEYAIIGNEVGENGTPHLQGFVNLKKKLRLKQMKELISPRAHLEQAMGSDSDNERYCSKGGDIYLAIGEPSKQGKRSDLADAAEILTETGGDLTVLAQAMPSVFIKYGRGLANWVDYARISKPRDYKTNVTVWYGPPGCGKSRAAAEASVDKEVYYKTRGEWWDGYTGQEVVIIDDFYGWLKYDEMLRICDRYPHRVPVKGAFVNFLAKEVLITSNAPINEWYKFEKFDATALMRRVNKYLIWNLSVFEEYEKTPMYNPSLPINY</sequence>
<dbReference type="Gene3D" id="3.40.50.300">
    <property type="entry name" value="P-loop containing nucleotide triphosphate hydrolases"/>
    <property type="match status" value="1"/>
</dbReference>
<keyword evidence="6" id="KW-1048">Host nucleus</keyword>
<keyword evidence="17" id="KW-0190">Covalent protein-DNA linkage</keyword>
<name>A0A6M3YP22_9VIRU</name>
<keyword evidence="9" id="KW-0235">DNA replication</keyword>
<organism evidence="24">
    <name type="scientific">Circoviridae sp</name>
    <dbReference type="NCBI Taxonomy" id="1954248"/>
    <lineage>
        <taxon>Viruses</taxon>
        <taxon>Monodnaviria</taxon>
        <taxon>Shotokuvirae</taxon>
        <taxon>Cressdnaviricota</taxon>
        <taxon>Arfiviricetes</taxon>
        <taxon>Rohanvirales</taxon>
        <taxon>Nenyaviridae</taxon>
        <taxon>Galvornvirus</taxon>
        <taxon>Galvornvirus isengard</taxon>
    </lineage>
</organism>